<evidence type="ECO:0000256" key="1">
    <source>
        <dbReference type="SAM" id="MobiDB-lite"/>
    </source>
</evidence>
<gene>
    <name evidence="3" type="ORF">ATANTOWER_009343</name>
</gene>
<dbReference type="Proteomes" id="UP001345963">
    <property type="component" value="Unassembled WGS sequence"/>
</dbReference>
<feature type="domain" description="Harmonin-binding protein USHBP1 PDZ-binding" evidence="2">
    <location>
        <begin position="326"/>
        <end position="390"/>
    </location>
</feature>
<comment type="caution">
    <text evidence="3">The sequence shown here is derived from an EMBL/GenBank/DDBJ whole genome shotgun (WGS) entry which is preliminary data.</text>
</comment>
<feature type="compositionally biased region" description="Basic and acidic residues" evidence="1">
    <location>
        <begin position="697"/>
        <end position="706"/>
    </location>
</feature>
<feature type="compositionally biased region" description="Low complexity" evidence="1">
    <location>
        <begin position="687"/>
        <end position="696"/>
    </location>
</feature>
<name>A0ABU7BHQ7_9TELE</name>
<reference evidence="3 4" key="1">
    <citation type="submission" date="2021-07" db="EMBL/GenBank/DDBJ databases">
        <authorList>
            <person name="Palmer J.M."/>
        </authorList>
    </citation>
    <scope>NUCLEOTIDE SEQUENCE [LARGE SCALE GENOMIC DNA]</scope>
    <source>
        <strain evidence="3 4">AT_MEX2019</strain>
        <tissue evidence="3">Muscle</tissue>
    </source>
</reference>
<dbReference type="Pfam" id="PF10506">
    <property type="entry name" value="USHBP1_PDZ-bd"/>
    <property type="match status" value="1"/>
</dbReference>
<proteinExistence type="predicted"/>
<dbReference type="PANTHER" id="PTHR23347:SF5">
    <property type="entry name" value="HARMONIN-BINDING PROTEIN USHBP1"/>
    <property type="match status" value="1"/>
</dbReference>
<evidence type="ECO:0000313" key="4">
    <source>
        <dbReference type="Proteomes" id="UP001345963"/>
    </source>
</evidence>
<feature type="region of interest" description="Disordered" evidence="1">
    <location>
        <begin position="680"/>
        <end position="706"/>
    </location>
</feature>
<dbReference type="PANTHER" id="PTHR23347">
    <property type="entry name" value="COLORECTAL MUTANT CANCER PROTEIN MCC PROTEIN -RELATED"/>
    <property type="match status" value="1"/>
</dbReference>
<organism evidence="3 4">
    <name type="scientific">Ataeniobius toweri</name>
    <dbReference type="NCBI Taxonomy" id="208326"/>
    <lineage>
        <taxon>Eukaryota</taxon>
        <taxon>Metazoa</taxon>
        <taxon>Chordata</taxon>
        <taxon>Craniata</taxon>
        <taxon>Vertebrata</taxon>
        <taxon>Euteleostomi</taxon>
        <taxon>Actinopterygii</taxon>
        <taxon>Neopterygii</taxon>
        <taxon>Teleostei</taxon>
        <taxon>Neoteleostei</taxon>
        <taxon>Acanthomorphata</taxon>
        <taxon>Ovalentaria</taxon>
        <taxon>Atherinomorphae</taxon>
        <taxon>Cyprinodontiformes</taxon>
        <taxon>Goodeidae</taxon>
        <taxon>Ataeniobius</taxon>
    </lineage>
</organism>
<protein>
    <recommendedName>
        <fullName evidence="2">Harmonin-binding protein USHBP1 PDZ-binding domain-containing protein</fullName>
    </recommendedName>
</protein>
<keyword evidence="4" id="KW-1185">Reference proteome</keyword>
<feature type="region of interest" description="Disordered" evidence="1">
    <location>
        <begin position="258"/>
        <end position="319"/>
    </location>
</feature>
<feature type="compositionally biased region" description="Low complexity" evidence="1">
    <location>
        <begin position="259"/>
        <end position="272"/>
    </location>
</feature>
<dbReference type="InterPro" id="IPR040171">
    <property type="entry name" value="USBP1-like"/>
</dbReference>
<dbReference type="InterPro" id="IPR019536">
    <property type="entry name" value="USHBP1_PDZ-bd"/>
</dbReference>
<evidence type="ECO:0000313" key="3">
    <source>
        <dbReference type="EMBL" id="MED6249103.1"/>
    </source>
</evidence>
<evidence type="ECO:0000259" key="2">
    <source>
        <dbReference type="Pfam" id="PF10506"/>
    </source>
</evidence>
<accession>A0ABU7BHQ7</accession>
<sequence>MEDSRRSRCNSLDTASLFDKDVLNHGDFVTFDPEASEPLIGHEPTPAEVAQCEAEVSSLLSIIAELNKKMGSLKAPRVYSFSEPGDMRPPRPSRPLVPPDLLSHRLLRSSPESSSASAVTSKHPVTDQGGGVVVWTQLQKVLSSVEDSINFRRIWAAPITASDLNKDTEHLRAAQENWTKATQMLEEMERDFGISCSLGIPKDQNLEDLLDLGKHECVPRNNVQSHNEELHRAQSNAYSLEEEKSKLVGLHKAWRSDRYSPSYRPPSGALSPDRPPPSYPGSPLLHRRTSRATTPLSLAGDESPLGSVTSSSPCPCPFSQESETERLNRCIERLKARNERLTVALERRKADSEHTSMKLNRLESDCSVLQMALRYCEECEEAYGELMLLYEAKMQQSFPLQTHSAEPMCDIQMDDPSAQNPELVTEELSTSFSTAGITEETQSHMRQRTPELADREATLRQQIEQLKRERAAICLPKPGPGAEVNLSSETGQQAGTRWGHMMKDNTRPHESKREKASLFYELISVREEMSDLRALIRLKEKELRCLEWSVMGQKSQEGARAFIPENLREEAEDRKTEQRFGENAAKAVCDGEITSSLTRPILKELQVVLQREQVLKRRLAMVHDSLSTALSDSSLHRKDNAEQIARLTQAHSKALSSYRQIRRKYREQVWRLEQKVAAMMESQHSQSEAAKAAGEGSELRREETVL</sequence>
<dbReference type="EMBL" id="JAHUTI010051315">
    <property type="protein sequence ID" value="MED6249103.1"/>
    <property type="molecule type" value="Genomic_DNA"/>
</dbReference>